<proteinExistence type="predicted"/>
<dbReference type="InterPro" id="IPR029033">
    <property type="entry name" value="His_PPase_superfam"/>
</dbReference>
<dbReference type="InterPro" id="IPR013078">
    <property type="entry name" value="His_Pase_superF_clade-1"/>
</dbReference>
<keyword evidence="1" id="KW-0378">Hydrolase</keyword>
<evidence type="ECO:0000256" key="2">
    <source>
        <dbReference type="SAM" id="MobiDB-lite"/>
    </source>
</evidence>
<dbReference type="Gene3D" id="3.40.50.1240">
    <property type="entry name" value="Phosphoglycerate mutase-like"/>
    <property type="match status" value="1"/>
</dbReference>
<dbReference type="NCBIfam" id="TIGR03848">
    <property type="entry name" value="MSMEG_4193"/>
    <property type="match status" value="1"/>
</dbReference>
<dbReference type="PANTHER" id="PTHR46517">
    <property type="entry name" value="FRUCTOSE-2,6-BISPHOSPHATASE TIGAR"/>
    <property type="match status" value="1"/>
</dbReference>
<name>A0ABP8WNK2_9ACTN</name>
<gene>
    <name evidence="3" type="ORF">GCM10023226_32310</name>
</gene>
<dbReference type="EMBL" id="BAABIM010000003">
    <property type="protein sequence ID" value="GAA4691939.1"/>
    <property type="molecule type" value="Genomic_DNA"/>
</dbReference>
<feature type="region of interest" description="Disordered" evidence="2">
    <location>
        <begin position="205"/>
        <end position="249"/>
    </location>
</feature>
<evidence type="ECO:0000256" key="1">
    <source>
        <dbReference type="ARBA" id="ARBA00022801"/>
    </source>
</evidence>
<dbReference type="InterPro" id="IPR022492">
    <property type="entry name" value="Phosphomutase_MSMEG4193_put"/>
</dbReference>
<comment type="caution">
    <text evidence="3">The sequence shown here is derived from an EMBL/GenBank/DDBJ whole genome shotgun (WGS) entry which is preliminary data.</text>
</comment>
<feature type="compositionally biased region" description="Gly residues" evidence="2">
    <location>
        <begin position="238"/>
        <end position="249"/>
    </location>
</feature>
<keyword evidence="4" id="KW-1185">Reference proteome</keyword>
<protein>
    <submittedName>
        <fullName evidence="3">Histidine phosphatase family protein</fullName>
    </submittedName>
</protein>
<dbReference type="PANTHER" id="PTHR46517:SF1">
    <property type="entry name" value="FRUCTOSE-2,6-BISPHOSPHATASE TIGAR"/>
    <property type="match status" value="1"/>
</dbReference>
<evidence type="ECO:0000313" key="4">
    <source>
        <dbReference type="Proteomes" id="UP001500621"/>
    </source>
</evidence>
<dbReference type="SMART" id="SM00855">
    <property type="entry name" value="PGAM"/>
    <property type="match status" value="1"/>
</dbReference>
<dbReference type="CDD" id="cd07067">
    <property type="entry name" value="HP_PGM_like"/>
    <property type="match status" value="1"/>
</dbReference>
<dbReference type="Pfam" id="PF00300">
    <property type="entry name" value="His_Phos_1"/>
    <property type="match status" value="1"/>
</dbReference>
<dbReference type="Proteomes" id="UP001500621">
    <property type="component" value="Unassembled WGS sequence"/>
</dbReference>
<organism evidence="3 4">
    <name type="scientific">Nocardioides nanhaiensis</name>
    <dbReference type="NCBI Taxonomy" id="1476871"/>
    <lineage>
        <taxon>Bacteria</taxon>
        <taxon>Bacillati</taxon>
        <taxon>Actinomycetota</taxon>
        <taxon>Actinomycetes</taxon>
        <taxon>Propionibacteriales</taxon>
        <taxon>Nocardioidaceae</taxon>
        <taxon>Nocardioides</taxon>
    </lineage>
</organism>
<dbReference type="RefSeq" id="WP_345267714.1">
    <property type="nucleotide sequence ID" value="NZ_BAABIM010000003.1"/>
</dbReference>
<evidence type="ECO:0000313" key="3">
    <source>
        <dbReference type="EMBL" id="GAA4691939.1"/>
    </source>
</evidence>
<feature type="compositionally biased region" description="Basic residues" evidence="2">
    <location>
        <begin position="216"/>
        <end position="228"/>
    </location>
</feature>
<dbReference type="InterPro" id="IPR051695">
    <property type="entry name" value="Phosphoglycerate_Mutase"/>
</dbReference>
<accession>A0ABP8WNK2</accession>
<reference evidence="4" key="1">
    <citation type="journal article" date="2019" name="Int. J. Syst. Evol. Microbiol.">
        <title>The Global Catalogue of Microorganisms (GCM) 10K type strain sequencing project: providing services to taxonomists for standard genome sequencing and annotation.</title>
        <authorList>
            <consortium name="The Broad Institute Genomics Platform"/>
            <consortium name="The Broad Institute Genome Sequencing Center for Infectious Disease"/>
            <person name="Wu L."/>
            <person name="Ma J."/>
        </authorList>
    </citation>
    <scope>NUCLEOTIDE SEQUENCE [LARGE SCALE GENOMIC DNA]</scope>
    <source>
        <strain evidence="4">JCM 18127</strain>
    </source>
</reference>
<sequence>MATLVLVRHGRTTANASGVLAGRLPGVRLDDVGAAQARRAGERLAAVRLAAIVSSPMERCKQTAKALVAAREEPLRIASEKGLSECDYGEWQGRALKDLAKEPLWKVVQTQPSAAAFPGGESLPAMQARAVAAVRRRDAEIDAEHGAGAVWVAVSHGDIIKSILADALGMHLDLFQRLFVDPASISVVRYTGTRPYVVASNTHEGSLEWLNPPPPKARKRATGSRSRARAAGDDDAPVGGGAGPAGAGL</sequence>
<dbReference type="SUPFAM" id="SSF53254">
    <property type="entry name" value="Phosphoglycerate mutase-like"/>
    <property type="match status" value="1"/>
</dbReference>